<evidence type="ECO:0000313" key="1">
    <source>
        <dbReference type="EMBL" id="EIC28647.1"/>
    </source>
</evidence>
<organism evidence="1 2">
    <name type="scientific">Methylomicrobium album BG8</name>
    <dbReference type="NCBI Taxonomy" id="686340"/>
    <lineage>
        <taxon>Bacteria</taxon>
        <taxon>Pseudomonadati</taxon>
        <taxon>Pseudomonadota</taxon>
        <taxon>Gammaproteobacteria</taxon>
        <taxon>Methylococcales</taxon>
        <taxon>Methylococcaceae</taxon>
        <taxon>Methylomicrobium</taxon>
    </lineage>
</organism>
<evidence type="ECO:0000313" key="2">
    <source>
        <dbReference type="Proteomes" id="UP000005090"/>
    </source>
</evidence>
<sequence length="104" mass="11775">MRGKNNRSAFGNRIGKADLAERIVFLPVKRRAKLKAAKAPGTVQQTFPKGCLLSAVLHNQILQRVGIQLLLVDFQVSHRFFGMQGHVFDAVDCQYLLFEFVEFL</sequence>
<reference evidence="1 2" key="1">
    <citation type="journal article" date="2013" name="Genome Announc.">
        <title>Genome Sequence of the Obligate Gammaproteobacterial Methanotroph Methylomicrobium album Strain BG8.</title>
        <authorList>
            <person name="Kits K.D."/>
            <person name="Kalyuzhnaya M.G."/>
            <person name="Klotz M.G."/>
            <person name="Jetten M.S."/>
            <person name="Op den Camp H.J."/>
            <person name="Vuilleumier S."/>
            <person name="Bringel F."/>
            <person name="Dispirito A.A."/>
            <person name="Murrell J.C."/>
            <person name="Bruce D."/>
            <person name="Cheng J.F."/>
            <person name="Copeland A."/>
            <person name="Goodwin L."/>
            <person name="Hauser L."/>
            <person name="Lajus A."/>
            <person name="Land M.L."/>
            <person name="Lapidus A."/>
            <person name="Lucas S."/>
            <person name="Medigue C."/>
            <person name="Pitluck S."/>
            <person name="Woyke T."/>
            <person name="Zeytun A."/>
            <person name="Stein L.Y."/>
        </authorList>
    </citation>
    <scope>NUCLEOTIDE SEQUENCE [LARGE SCALE GENOMIC DNA]</scope>
    <source>
        <strain evidence="1 2">BG8</strain>
    </source>
</reference>
<gene>
    <name evidence="1" type="ORF">Metal_0817</name>
</gene>
<dbReference type="Proteomes" id="UP000005090">
    <property type="component" value="Chromosome"/>
</dbReference>
<accession>H8GQY8</accession>
<dbReference type="AlphaFoldDB" id="H8GQY8"/>
<dbReference type="EMBL" id="CM001475">
    <property type="protein sequence ID" value="EIC28647.1"/>
    <property type="molecule type" value="Genomic_DNA"/>
</dbReference>
<proteinExistence type="predicted"/>
<name>H8GQY8_METAL</name>
<protein>
    <submittedName>
        <fullName evidence="1">Uncharacterized protein</fullName>
    </submittedName>
</protein>
<keyword evidence="2" id="KW-1185">Reference proteome</keyword>
<dbReference type="HOGENOM" id="CLU_2246817_0_0_6"/>